<dbReference type="GO" id="GO:0009317">
    <property type="term" value="C:acetyl-CoA carboxylase complex"/>
    <property type="evidence" value="ECO:0007669"/>
    <property type="project" value="InterPro"/>
</dbReference>
<evidence type="ECO:0000256" key="1">
    <source>
        <dbReference type="ARBA" id="ARBA00022516"/>
    </source>
</evidence>
<keyword evidence="4 5" id="KW-0443">Lipid metabolism</keyword>
<comment type="cofactor">
    <cofactor evidence="5">
        <name>Zn(2+)</name>
        <dbReference type="ChEBI" id="CHEBI:29105"/>
    </cofactor>
    <text evidence="5">Binds 1 zinc ion per subunit.</text>
</comment>
<evidence type="ECO:0000256" key="5">
    <source>
        <dbReference type="HAMAP-Rule" id="MF_01395"/>
    </source>
</evidence>
<keyword evidence="5" id="KW-0275">Fatty acid biosynthesis</keyword>
<feature type="binding site" evidence="5">
    <location>
        <position position="38"/>
    </location>
    <ligand>
        <name>Zn(2+)</name>
        <dbReference type="ChEBI" id="CHEBI:29105"/>
    </ligand>
</feature>
<dbReference type="InterPro" id="IPR011762">
    <property type="entry name" value="COA_CT_N"/>
</dbReference>
<proteinExistence type="inferred from homology"/>
<comment type="similarity">
    <text evidence="5">Belongs to the AccD/PCCB family.</text>
</comment>
<dbReference type="GO" id="GO:0005524">
    <property type="term" value="F:ATP binding"/>
    <property type="evidence" value="ECO:0007669"/>
    <property type="project" value="UniProtKB-KW"/>
</dbReference>
<protein>
    <recommendedName>
        <fullName evidence="5">Acetyl-coenzyme A carboxylase carboxyl transferase subunit beta</fullName>
        <shortName evidence="5">ACCase subunit beta</shortName>
        <shortName evidence="5">Acetyl-CoA carboxylase carboxyltransferase subunit beta</shortName>
        <ecNumber evidence="5">2.1.3.15</ecNumber>
    </recommendedName>
</protein>
<evidence type="ECO:0000256" key="3">
    <source>
        <dbReference type="ARBA" id="ARBA00022771"/>
    </source>
</evidence>
<evidence type="ECO:0000256" key="4">
    <source>
        <dbReference type="ARBA" id="ARBA00023098"/>
    </source>
</evidence>
<dbReference type="PANTHER" id="PTHR42995">
    <property type="entry name" value="ACETYL-COENZYME A CARBOXYLASE CARBOXYL TRANSFERASE SUBUNIT BETA, CHLOROPLASTIC"/>
    <property type="match status" value="1"/>
</dbReference>
<feature type="binding site" evidence="5">
    <location>
        <position position="53"/>
    </location>
    <ligand>
        <name>Zn(2+)</name>
        <dbReference type="ChEBI" id="CHEBI:29105"/>
    </ligand>
</feature>
<dbReference type="Gene3D" id="3.90.226.10">
    <property type="entry name" value="2-enoyl-CoA Hydratase, Chain A, domain 1"/>
    <property type="match status" value="1"/>
</dbReference>
<dbReference type="GO" id="GO:0003989">
    <property type="term" value="F:acetyl-CoA carboxylase activity"/>
    <property type="evidence" value="ECO:0007669"/>
    <property type="project" value="InterPro"/>
</dbReference>
<comment type="subunit">
    <text evidence="5">Acetyl-CoA carboxylase is a heterohexamer composed of biotin carboxyl carrier protein (AccB), biotin carboxylase (AccC) and two subunits each of ACCase subunit alpha (AccA) and ACCase subunit beta (AccD).</text>
</comment>
<feature type="binding site" evidence="5">
    <location>
        <position position="35"/>
    </location>
    <ligand>
        <name>Zn(2+)</name>
        <dbReference type="ChEBI" id="CHEBI:29105"/>
    </ligand>
</feature>
<dbReference type="GO" id="GO:2001295">
    <property type="term" value="P:malonyl-CoA biosynthetic process"/>
    <property type="evidence" value="ECO:0007669"/>
    <property type="project" value="UniProtKB-UniRule"/>
</dbReference>
<name>A0AA43UBW7_9LACT</name>
<dbReference type="PROSITE" id="PS50980">
    <property type="entry name" value="COA_CT_NTER"/>
    <property type="match status" value="1"/>
</dbReference>
<comment type="caution">
    <text evidence="7">The sequence shown here is derived from an EMBL/GenBank/DDBJ whole genome shotgun (WGS) entry which is preliminary data.</text>
</comment>
<comment type="catalytic activity">
    <reaction evidence="5">
        <text>N(6)-carboxybiotinyl-L-lysyl-[protein] + acetyl-CoA = N(6)-biotinyl-L-lysyl-[protein] + malonyl-CoA</text>
        <dbReference type="Rhea" id="RHEA:54728"/>
        <dbReference type="Rhea" id="RHEA-COMP:10505"/>
        <dbReference type="Rhea" id="RHEA-COMP:10506"/>
        <dbReference type="ChEBI" id="CHEBI:57288"/>
        <dbReference type="ChEBI" id="CHEBI:57384"/>
        <dbReference type="ChEBI" id="CHEBI:83144"/>
        <dbReference type="ChEBI" id="CHEBI:83145"/>
        <dbReference type="EC" id="2.1.3.15"/>
    </reaction>
</comment>
<dbReference type="SUPFAM" id="SSF52096">
    <property type="entry name" value="ClpP/crotonase"/>
    <property type="match status" value="1"/>
</dbReference>
<evidence type="ECO:0000313" key="8">
    <source>
        <dbReference type="Proteomes" id="UP001171751"/>
    </source>
</evidence>
<comment type="pathway">
    <text evidence="5">Lipid metabolism; malonyl-CoA biosynthesis; malonyl-CoA from acetyl-CoA: step 1/1.</text>
</comment>
<evidence type="ECO:0000313" key="7">
    <source>
        <dbReference type="EMBL" id="MDO5457133.1"/>
    </source>
</evidence>
<sequence>MGLFRKKKYIRLEPVEPEELKRRRDKIPDDLVERCPSCKNLILMQSIGEDRTCPKCDYHFQFPAKDRIKWLVDQHSFVEWDEELKAQNPLEFPEYDQKIAKGQKNTGLEEAILTGRAELDGLPLAIAAMDNRFMMASMGSTVGEKLTRLFERATQLELPVLIFIASGGARMQEGILSLMQMAKVSQAVTKHSQAGLFYCSFLTHPTTGGVTASFAMQGDVILAEPKAIVGFAGKRVIEQTIKSDLPDDFQDAEVVMKNGFIDEIVPRNKHHRVLSLLLNIHRKSKVGD</sequence>
<keyword evidence="7" id="KW-0436">Ligase</keyword>
<keyword evidence="2 5" id="KW-0808">Transferase</keyword>
<dbReference type="EMBL" id="JAUNQW010000006">
    <property type="protein sequence ID" value="MDO5457133.1"/>
    <property type="molecule type" value="Genomic_DNA"/>
</dbReference>
<dbReference type="Pfam" id="PF01039">
    <property type="entry name" value="Carboxyl_trans"/>
    <property type="match status" value="1"/>
</dbReference>
<keyword evidence="5" id="KW-0547">Nucleotide-binding</keyword>
<dbReference type="InterPro" id="IPR034733">
    <property type="entry name" value="AcCoA_carboxyl_beta"/>
</dbReference>
<evidence type="ECO:0000256" key="2">
    <source>
        <dbReference type="ARBA" id="ARBA00022679"/>
    </source>
</evidence>
<dbReference type="NCBIfam" id="TIGR00515">
    <property type="entry name" value="accD"/>
    <property type="match status" value="1"/>
</dbReference>
<dbReference type="GO" id="GO:0008270">
    <property type="term" value="F:zinc ion binding"/>
    <property type="evidence" value="ECO:0007669"/>
    <property type="project" value="UniProtKB-UniRule"/>
</dbReference>
<reference evidence="7" key="1">
    <citation type="submission" date="2023-07" db="EMBL/GenBank/DDBJ databases">
        <title>Between Cages and Wild: Unraveling the Impact of Captivity on Animal Microbiomes and Antimicrobial Resistance.</title>
        <authorList>
            <person name="Schmartz G.P."/>
            <person name="Rehner J."/>
            <person name="Schuff M.J."/>
            <person name="Becker S.L."/>
            <person name="Kravczyk M."/>
            <person name="Gurevich A."/>
            <person name="Francke R."/>
            <person name="Mueller R."/>
            <person name="Keller V."/>
            <person name="Keller A."/>
        </authorList>
    </citation>
    <scope>NUCLEOTIDE SEQUENCE</scope>
    <source>
        <strain evidence="7">S39M_St_73</strain>
    </source>
</reference>
<evidence type="ECO:0000259" key="6">
    <source>
        <dbReference type="PROSITE" id="PS50980"/>
    </source>
</evidence>
<feature type="binding site" evidence="5">
    <location>
        <position position="56"/>
    </location>
    <ligand>
        <name>Zn(2+)</name>
        <dbReference type="ChEBI" id="CHEBI:29105"/>
    </ligand>
</feature>
<dbReference type="PANTHER" id="PTHR42995:SF5">
    <property type="entry name" value="ACETYL-COENZYME A CARBOXYLASE CARBOXYL TRANSFERASE SUBUNIT BETA, CHLOROPLASTIC"/>
    <property type="match status" value="1"/>
</dbReference>
<dbReference type="HAMAP" id="MF_01395">
    <property type="entry name" value="AcetylCoA_CT_beta"/>
    <property type="match status" value="1"/>
</dbReference>
<comment type="subcellular location">
    <subcellularLocation>
        <location evidence="5">Cytoplasm</location>
    </subcellularLocation>
</comment>
<keyword evidence="1 5" id="KW-0444">Lipid biosynthesis</keyword>
<dbReference type="Proteomes" id="UP001171751">
    <property type="component" value="Unassembled WGS sequence"/>
</dbReference>
<comment type="caution">
    <text evidence="5">Lacks conserved residue(s) required for the propagation of feature annotation.</text>
</comment>
<keyword evidence="5" id="KW-0067">ATP-binding</keyword>
<organism evidence="7 8">
    <name type="scientific">Atopococcus tabaci</name>
    <dbReference type="NCBI Taxonomy" id="269774"/>
    <lineage>
        <taxon>Bacteria</taxon>
        <taxon>Bacillati</taxon>
        <taxon>Bacillota</taxon>
        <taxon>Bacilli</taxon>
        <taxon>Lactobacillales</taxon>
        <taxon>Carnobacteriaceae</taxon>
        <taxon>Atopococcus</taxon>
    </lineage>
</organism>
<dbReference type="InterPro" id="IPR029045">
    <property type="entry name" value="ClpP/crotonase-like_dom_sf"/>
</dbReference>
<feature type="domain" description="CoA carboxyltransferase N-terminal" evidence="6">
    <location>
        <begin position="31"/>
        <end position="288"/>
    </location>
</feature>
<keyword evidence="5" id="KW-0479">Metal-binding</keyword>
<dbReference type="InterPro" id="IPR000438">
    <property type="entry name" value="Acetyl_CoA_COase_Trfase_b_su"/>
</dbReference>
<dbReference type="AlphaFoldDB" id="A0AA43UBW7"/>
<dbReference type="GO" id="GO:0016743">
    <property type="term" value="F:carboxyl- or carbamoyltransferase activity"/>
    <property type="evidence" value="ECO:0007669"/>
    <property type="project" value="UniProtKB-UniRule"/>
</dbReference>
<keyword evidence="3 5" id="KW-0863">Zinc-finger</keyword>
<keyword evidence="8" id="KW-1185">Reference proteome</keyword>
<dbReference type="PRINTS" id="PR01070">
    <property type="entry name" value="ACCCTRFRASEB"/>
</dbReference>
<gene>
    <name evidence="5 7" type="primary">accD</name>
    <name evidence="7" type="ORF">Q4F26_02200</name>
</gene>
<dbReference type="EC" id="2.1.3.15" evidence="5"/>
<accession>A0AA43UBW7</accession>
<keyword evidence="5" id="KW-0963">Cytoplasm</keyword>
<dbReference type="GO" id="GO:0006633">
    <property type="term" value="P:fatty acid biosynthetic process"/>
    <property type="evidence" value="ECO:0007669"/>
    <property type="project" value="UniProtKB-KW"/>
</dbReference>
<comment type="function">
    <text evidence="5">Component of the acetyl coenzyme A carboxylase (ACC) complex. Biotin carboxylase (BC) catalyzes the carboxylation of biotin on its carrier protein (BCCP) and then the CO(2) group is transferred by the transcarboxylase to acetyl-CoA to form malonyl-CoA.</text>
</comment>
<keyword evidence="5" id="KW-0276">Fatty acid metabolism</keyword>
<keyword evidence="5" id="KW-0862">Zinc</keyword>